<comment type="caution">
    <text evidence="1">The sequence shown here is derived from an EMBL/GenBank/DDBJ whole genome shotgun (WGS) entry which is preliminary data.</text>
</comment>
<evidence type="ECO:0000313" key="2">
    <source>
        <dbReference type="Proteomes" id="UP000309997"/>
    </source>
</evidence>
<evidence type="ECO:0000313" key="1">
    <source>
        <dbReference type="EMBL" id="KAL3569991.1"/>
    </source>
</evidence>
<gene>
    <name evidence="1" type="ORF">D5086_027240</name>
</gene>
<protein>
    <submittedName>
        <fullName evidence="1">Uncharacterized protein</fullName>
    </submittedName>
</protein>
<name>A0ACC4AVM6_POPAL</name>
<dbReference type="Proteomes" id="UP000309997">
    <property type="component" value="Unassembled WGS sequence"/>
</dbReference>
<organism evidence="1 2">
    <name type="scientific">Populus alba</name>
    <name type="common">White poplar</name>
    <dbReference type="NCBI Taxonomy" id="43335"/>
    <lineage>
        <taxon>Eukaryota</taxon>
        <taxon>Viridiplantae</taxon>
        <taxon>Streptophyta</taxon>
        <taxon>Embryophyta</taxon>
        <taxon>Tracheophyta</taxon>
        <taxon>Spermatophyta</taxon>
        <taxon>Magnoliopsida</taxon>
        <taxon>eudicotyledons</taxon>
        <taxon>Gunneridae</taxon>
        <taxon>Pentapetalae</taxon>
        <taxon>rosids</taxon>
        <taxon>fabids</taxon>
        <taxon>Malpighiales</taxon>
        <taxon>Salicaceae</taxon>
        <taxon>Saliceae</taxon>
        <taxon>Populus</taxon>
    </lineage>
</organism>
<keyword evidence="2" id="KW-1185">Reference proteome</keyword>
<dbReference type="EMBL" id="RCHU02000015">
    <property type="protein sequence ID" value="KAL3569991.1"/>
    <property type="molecule type" value="Genomic_DNA"/>
</dbReference>
<accession>A0ACC4AVM6</accession>
<reference evidence="1 2" key="1">
    <citation type="journal article" date="2024" name="Plant Biotechnol. J.">
        <title>Genome and CRISPR/Cas9 system of a widespread forest tree (Populus alba) in the world.</title>
        <authorList>
            <person name="Liu Y.J."/>
            <person name="Jiang P.F."/>
            <person name="Han X.M."/>
            <person name="Li X.Y."/>
            <person name="Wang H.M."/>
            <person name="Wang Y.J."/>
            <person name="Wang X.X."/>
            <person name="Zeng Q.Y."/>
        </authorList>
    </citation>
    <scope>NUCLEOTIDE SEQUENCE [LARGE SCALE GENOMIC DNA]</scope>
    <source>
        <strain evidence="2">cv. PAL-ZL1</strain>
    </source>
</reference>
<sequence length="601" mass="68862">MQMASSSGSQHMDQVKSVITLRSGKVIEKPILEPCEKDDESISLRVRINIPLLDAIKQVPSYAKFLKDLCTVKRKLNVKKKAFLAEQVSAILQNNNALKYKDPGCPTISCFIGEHKIERALLDLGASVNLLPYSVFQSLNLGRPFLATSNALINCRNGLMKLSFGNMTLEMNIFNIYKQPGDDNDLQEVDFIKKLVHDQFQTTSSETEIDESDDLQMVYFQESKACNWRPQIEELPPRSIEPIPSSVQPPKPELKPLPFNLKYSFLGENETFPQMGKSYPSCTQKSGVTVITNEKNELIPTRTVTGWRMCIDYRKLNSMTRKDHFPLPFMDQILERVAGHEFYCFLDGYQVTIKLKLHWKIKRRLLSHVHLVTFAYRRMPFGLCNAPATFQRCMLSIFSDMVERFLEIFMDDFSVFGDSFDDCLTNLEKVLSRCEEKNLVLNWEKCHFMVTNGIVLGHIVSSKGIEVDKSKIELIANLPTPKSVKDVRSFLGHAGFYRRFIKDFSVISKPLSNLLTKDNIFEWTEHCEEAFVKLKNLLTSAPVIQPPDWSLPFEIMCDASDYVVVLSWDKGKIRNLMTIASSLEYPRQKKVLERSEELLLG</sequence>
<proteinExistence type="predicted"/>